<accession>A0ABD0KMH4</accession>
<feature type="compositionally biased region" description="Polar residues" evidence="1">
    <location>
        <begin position="100"/>
        <end position="111"/>
    </location>
</feature>
<dbReference type="AlphaFoldDB" id="A0ABD0KMH4"/>
<organism evidence="2 3">
    <name type="scientific">Batillaria attramentaria</name>
    <dbReference type="NCBI Taxonomy" id="370345"/>
    <lineage>
        <taxon>Eukaryota</taxon>
        <taxon>Metazoa</taxon>
        <taxon>Spiralia</taxon>
        <taxon>Lophotrochozoa</taxon>
        <taxon>Mollusca</taxon>
        <taxon>Gastropoda</taxon>
        <taxon>Caenogastropoda</taxon>
        <taxon>Sorbeoconcha</taxon>
        <taxon>Cerithioidea</taxon>
        <taxon>Batillariidae</taxon>
        <taxon>Batillaria</taxon>
    </lineage>
</organism>
<dbReference type="Proteomes" id="UP001519460">
    <property type="component" value="Unassembled WGS sequence"/>
</dbReference>
<evidence type="ECO:0000256" key="1">
    <source>
        <dbReference type="SAM" id="MobiDB-lite"/>
    </source>
</evidence>
<dbReference type="EMBL" id="JACVVK020000152">
    <property type="protein sequence ID" value="KAK7488302.1"/>
    <property type="molecule type" value="Genomic_DNA"/>
</dbReference>
<reference evidence="2 3" key="1">
    <citation type="journal article" date="2023" name="Sci. Data">
        <title>Genome assembly of the Korean intertidal mud-creeper Batillaria attramentaria.</title>
        <authorList>
            <person name="Patra A.K."/>
            <person name="Ho P.T."/>
            <person name="Jun S."/>
            <person name="Lee S.J."/>
            <person name="Kim Y."/>
            <person name="Won Y.J."/>
        </authorList>
    </citation>
    <scope>NUCLEOTIDE SEQUENCE [LARGE SCALE GENOMIC DNA]</scope>
    <source>
        <strain evidence="2">Wonlab-2016</strain>
    </source>
</reference>
<feature type="compositionally biased region" description="Low complexity" evidence="1">
    <location>
        <begin position="442"/>
        <end position="456"/>
    </location>
</feature>
<feature type="compositionally biased region" description="Basic and acidic residues" evidence="1">
    <location>
        <begin position="500"/>
        <end position="514"/>
    </location>
</feature>
<feature type="region of interest" description="Disordered" evidence="1">
    <location>
        <begin position="100"/>
        <end position="130"/>
    </location>
</feature>
<evidence type="ECO:0000313" key="2">
    <source>
        <dbReference type="EMBL" id="KAK7488302.1"/>
    </source>
</evidence>
<feature type="region of interest" description="Disordered" evidence="1">
    <location>
        <begin position="204"/>
        <end position="229"/>
    </location>
</feature>
<feature type="compositionally biased region" description="Low complexity" evidence="1">
    <location>
        <begin position="249"/>
        <end position="259"/>
    </location>
</feature>
<proteinExistence type="predicted"/>
<sequence length="689" mass="74825">MQTCPECGKACQLLWQHKCKGPQPASPWSKPCLTCGQVFQRLGQHKCKGPASTSNVGSNAPSPALRSAGSASSSSKRKPCPTCGVMFERLWQHKCKSATSAPNSVTRPASASNSVLKSTTVSSSSKRQPCPTCGDMFERLWQHKCKSATSHTVYRPASAYNSGSVSDGINKSAIYSTGQPCPTCGEVFQRLWQHKCKVALASSGGAAKSPASNHQPSQPSKPTSPPRKVPCPTCGVMFQRLWQHKCKAASASSGDAARSPTPKSQPSSTGKSATPPREEPCPTCGVMFQRLWQHKCKVATSASDITKPERAPSTVKSRSLPKSVYIPPREARPVYNPPNQPCRAYSEIYPPESSSAPSPTSQPCPTYDQVCPHEARPASAVCQTCQPCICESRRVTRSISGRTCSRCGRMFEQPDDRSAASSPTGVNRPPSCTSQDTSQGESTGLPGSSGTPTTGSADSPQTIIIVKGNVKQLNAAKTNRIKKIIKNTTNLPVDEQGYQDDPHTGEETLDRRQEDDEESRISPPPSYTSYYQDPQEGDPTTLWENWGAPDTRRVRPSQGSSETYHPAWDRGAQETVPKIHNAFGELSHGVSEAPDTPPPDESHGGSLYFPSDHEAHSTELKTPITQDRRNHTRSYGSRGFRGLHSRQTPPREGEPDRSSVEDPNYTRSRAAWGRYHDTQVKEPIPAEED</sequence>
<feature type="compositionally biased region" description="Polar residues" evidence="1">
    <location>
        <begin position="419"/>
        <end position="441"/>
    </location>
</feature>
<feature type="compositionally biased region" description="Basic and acidic residues" evidence="1">
    <location>
        <begin position="649"/>
        <end position="660"/>
    </location>
</feature>
<feature type="compositionally biased region" description="Low complexity" evidence="1">
    <location>
        <begin position="344"/>
        <end position="366"/>
    </location>
</feature>
<keyword evidence="3" id="KW-1185">Reference proteome</keyword>
<gene>
    <name evidence="2" type="ORF">BaRGS_00020461</name>
</gene>
<feature type="compositionally biased region" description="Low complexity" evidence="1">
    <location>
        <begin position="60"/>
        <end position="74"/>
    </location>
</feature>
<feature type="compositionally biased region" description="Polar residues" evidence="1">
    <location>
        <begin position="261"/>
        <end position="272"/>
    </location>
</feature>
<evidence type="ECO:0000313" key="3">
    <source>
        <dbReference type="Proteomes" id="UP001519460"/>
    </source>
</evidence>
<comment type="caution">
    <text evidence="2">The sequence shown here is derived from an EMBL/GenBank/DDBJ whole genome shotgun (WGS) entry which is preliminary data.</text>
</comment>
<feature type="region of interest" description="Disordered" evidence="1">
    <location>
        <begin position="299"/>
        <end position="366"/>
    </location>
</feature>
<protein>
    <submittedName>
        <fullName evidence="2">Uncharacterized protein</fullName>
    </submittedName>
</protein>
<feature type="compositionally biased region" description="Low complexity" evidence="1">
    <location>
        <begin position="112"/>
        <end position="126"/>
    </location>
</feature>
<name>A0ABD0KMH4_9CAEN</name>
<feature type="region of interest" description="Disordered" evidence="1">
    <location>
        <begin position="492"/>
        <end position="689"/>
    </location>
</feature>
<feature type="compositionally biased region" description="Low complexity" evidence="1">
    <location>
        <begin position="204"/>
        <end position="221"/>
    </location>
</feature>
<feature type="region of interest" description="Disordered" evidence="1">
    <location>
        <begin position="50"/>
        <end position="79"/>
    </location>
</feature>
<feature type="region of interest" description="Disordered" evidence="1">
    <location>
        <begin position="406"/>
        <end position="460"/>
    </location>
</feature>
<feature type="region of interest" description="Disordered" evidence="1">
    <location>
        <begin position="249"/>
        <end position="280"/>
    </location>
</feature>